<sequence length="251" mass="27680">MFKKPFNPPSYLIILLILVAGFMGIIYFSIKIKPKTLSSNRQQPAALASLVPSPTASSNQSTVISLSPSPQNRQENRLSEKGIGFDLNVIEPKIRSLSALQFKFSNEANTELVKSFEIRIPAGWEFTKGEVVGRDAIVGKAVLNMIVNDKPQVAEAQVLNDQDTQGHKARFIVVLLGSKFDVFVDQKEEGSHSITMERSVIEGIKPPSSIEVTIFSEIFKGPDSAGDYSFEASAKLFDESILQFRKTISLN</sequence>
<reference evidence="3 4" key="1">
    <citation type="journal article" date="2016" name="Nat. Commun.">
        <title>Thousands of microbial genomes shed light on interconnected biogeochemical processes in an aquifer system.</title>
        <authorList>
            <person name="Anantharaman K."/>
            <person name="Brown C.T."/>
            <person name="Hug L.A."/>
            <person name="Sharon I."/>
            <person name="Castelle C.J."/>
            <person name="Probst A.J."/>
            <person name="Thomas B.C."/>
            <person name="Singh A."/>
            <person name="Wilkins M.J."/>
            <person name="Karaoz U."/>
            <person name="Brodie E.L."/>
            <person name="Williams K.H."/>
            <person name="Hubbard S.S."/>
            <person name="Banfield J.F."/>
        </authorList>
    </citation>
    <scope>NUCLEOTIDE SEQUENCE [LARGE SCALE GENOMIC DNA]</scope>
</reference>
<feature type="region of interest" description="Disordered" evidence="1">
    <location>
        <begin position="49"/>
        <end position="75"/>
    </location>
</feature>
<keyword evidence="2" id="KW-0472">Membrane</keyword>
<dbReference type="Proteomes" id="UP000176751">
    <property type="component" value="Unassembled WGS sequence"/>
</dbReference>
<feature type="transmembrane region" description="Helical" evidence="2">
    <location>
        <begin position="12"/>
        <end position="30"/>
    </location>
</feature>
<dbReference type="AlphaFoldDB" id="A0A1F5HDN3"/>
<proteinExistence type="predicted"/>
<name>A0A1F5HDN3_9BACT</name>
<gene>
    <name evidence="3" type="ORF">A2196_05615</name>
</gene>
<evidence type="ECO:0000313" key="3">
    <source>
        <dbReference type="EMBL" id="OGE02186.1"/>
    </source>
</evidence>
<dbReference type="EMBL" id="MFCA01000019">
    <property type="protein sequence ID" value="OGE02186.1"/>
    <property type="molecule type" value="Genomic_DNA"/>
</dbReference>
<evidence type="ECO:0000313" key="4">
    <source>
        <dbReference type="Proteomes" id="UP000176751"/>
    </source>
</evidence>
<feature type="compositionally biased region" description="Polar residues" evidence="1">
    <location>
        <begin position="52"/>
        <end position="73"/>
    </location>
</feature>
<accession>A0A1F5HDN3</accession>
<evidence type="ECO:0000256" key="1">
    <source>
        <dbReference type="SAM" id="MobiDB-lite"/>
    </source>
</evidence>
<organism evidence="3 4">
    <name type="scientific">Candidatus Curtissbacteria bacterium RIFOXYA1_FULL_41_14</name>
    <dbReference type="NCBI Taxonomy" id="1797737"/>
    <lineage>
        <taxon>Bacteria</taxon>
        <taxon>Candidatus Curtissiibacteriota</taxon>
    </lineage>
</organism>
<keyword evidence="2" id="KW-1133">Transmembrane helix</keyword>
<protein>
    <submittedName>
        <fullName evidence="3">Uncharacterized protein</fullName>
    </submittedName>
</protein>
<keyword evidence="2" id="KW-0812">Transmembrane</keyword>
<evidence type="ECO:0000256" key="2">
    <source>
        <dbReference type="SAM" id="Phobius"/>
    </source>
</evidence>
<comment type="caution">
    <text evidence="3">The sequence shown here is derived from an EMBL/GenBank/DDBJ whole genome shotgun (WGS) entry which is preliminary data.</text>
</comment>